<evidence type="ECO:0000313" key="3">
    <source>
        <dbReference type="EMBL" id="KAH7133363.1"/>
    </source>
</evidence>
<name>A0A9P9E963_9HYPO</name>
<feature type="transmembrane region" description="Helical" evidence="1">
    <location>
        <begin position="317"/>
        <end position="344"/>
    </location>
</feature>
<dbReference type="PROSITE" id="PS50181">
    <property type="entry name" value="FBOX"/>
    <property type="match status" value="1"/>
</dbReference>
<sequence length="400" mass="47138">MENMAMSRMRRLVQQRVFSQSPDEDEITVAPPVELRDVDAQPHINDAKQQPCTEECSVQGLTTLIALSSRHDRFGNTKNALGRILELPPELQFMILRFLNFGDLERLRRSCHFFRDNITTQMVRELFPSLKYELLSTCYQCLVYDSLRGHLVRPDETHVRYPFASECFDCVAKGSGFMVGRKITLGDFTYVWVCRWCGYPISYDGAWNQPEFHHHCYRRFHKILFYFFLVGCAQWMVTIVGSALCFSFYHKNTVVLAPTIVNFFMAIWIFILTLIRNEVLRTYHITLFLEVCIQLVWIPPLYTIVKDVQASGNFSKPVVATLSFVVLNMWFRVFNILGNVILFFEYKIWRRNRPGLTLGQRILHKIIAVLVFWTYPQSVEQMYPGTFRFRRMRNRPPWEV</sequence>
<keyword evidence="1" id="KW-0472">Membrane</keyword>
<evidence type="ECO:0000313" key="4">
    <source>
        <dbReference type="Proteomes" id="UP000717696"/>
    </source>
</evidence>
<dbReference type="Pfam" id="PF00646">
    <property type="entry name" value="F-box"/>
    <property type="match status" value="1"/>
</dbReference>
<keyword evidence="1" id="KW-1133">Transmembrane helix</keyword>
<dbReference type="SUPFAM" id="SSF81383">
    <property type="entry name" value="F-box domain"/>
    <property type="match status" value="1"/>
</dbReference>
<feature type="transmembrane region" description="Helical" evidence="1">
    <location>
        <begin position="255"/>
        <end position="275"/>
    </location>
</feature>
<dbReference type="InterPro" id="IPR036047">
    <property type="entry name" value="F-box-like_dom_sf"/>
</dbReference>
<gene>
    <name evidence="3" type="ORF">B0J13DRAFT_100112</name>
</gene>
<protein>
    <recommendedName>
        <fullName evidence="2">F-box domain-containing protein</fullName>
    </recommendedName>
</protein>
<keyword evidence="1" id="KW-0812">Transmembrane</keyword>
<feature type="transmembrane region" description="Helical" evidence="1">
    <location>
        <begin position="223"/>
        <end position="249"/>
    </location>
</feature>
<dbReference type="OrthoDB" id="4759647at2759"/>
<accession>A0A9P9E963</accession>
<dbReference type="AlphaFoldDB" id="A0A9P9E963"/>
<proteinExistence type="predicted"/>
<evidence type="ECO:0000256" key="1">
    <source>
        <dbReference type="SAM" id="Phobius"/>
    </source>
</evidence>
<keyword evidence="4" id="KW-1185">Reference proteome</keyword>
<dbReference type="Proteomes" id="UP000717696">
    <property type="component" value="Unassembled WGS sequence"/>
</dbReference>
<reference evidence="3" key="1">
    <citation type="journal article" date="2021" name="Nat. Commun.">
        <title>Genetic determinants of endophytism in the Arabidopsis root mycobiome.</title>
        <authorList>
            <person name="Mesny F."/>
            <person name="Miyauchi S."/>
            <person name="Thiergart T."/>
            <person name="Pickel B."/>
            <person name="Atanasova L."/>
            <person name="Karlsson M."/>
            <person name="Huettel B."/>
            <person name="Barry K.W."/>
            <person name="Haridas S."/>
            <person name="Chen C."/>
            <person name="Bauer D."/>
            <person name="Andreopoulos W."/>
            <person name="Pangilinan J."/>
            <person name="LaButti K."/>
            <person name="Riley R."/>
            <person name="Lipzen A."/>
            <person name="Clum A."/>
            <person name="Drula E."/>
            <person name="Henrissat B."/>
            <person name="Kohler A."/>
            <person name="Grigoriev I.V."/>
            <person name="Martin F.M."/>
            <person name="Hacquard S."/>
        </authorList>
    </citation>
    <scope>NUCLEOTIDE SEQUENCE</scope>
    <source>
        <strain evidence="3">MPI-CAGE-AT-0021</strain>
    </source>
</reference>
<dbReference type="InterPro" id="IPR001810">
    <property type="entry name" value="F-box_dom"/>
</dbReference>
<organism evidence="3 4">
    <name type="scientific">Dactylonectria estremocensis</name>
    <dbReference type="NCBI Taxonomy" id="1079267"/>
    <lineage>
        <taxon>Eukaryota</taxon>
        <taxon>Fungi</taxon>
        <taxon>Dikarya</taxon>
        <taxon>Ascomycota</taxon>
        <taxon>Pezizomycotina</taxon>
        <taxon>Sordariomycetes</taxon>
        <taxon>Hypocreomycetidae</taxon>
        <taxon>Hypocreales</taxon>
        <taxon>Nectriaceae</taxon>
        <taxon>Dactylonectria</taxon>
    </lineage>
</organism>
<comment type="caution">
    <text evidence="3">The sequence shown here is derived from an EMBL/GenBank/DDBJ whole genome shotgun (WGS) entry which is preliminary data.</text>
</comment>
<evidence type="ECO:0000259" key="2">
    <source>
        <dbReference type="PROSITE" id="PS50181"/>
    </source>
</evidence>
<feature type="domain" description="F-box" evidence="2">
    <location>
        <begin position="81"/>
        <end position="130"/>
    </location>
</feature>
<feature type="transmembrane region" description="Helical" evidence="1">
    <location>
        <begin position="287"/>
        <end position="305"/>
    </location>
</feature>
<dbReference type="EMBL" id="JAGMUU010000018">
    <property type="protein sequence ID" value="KAH7133363.1"/>
    <property type="molecule type" value="Genomic_DNA"/>
</dbReference>